<keyword evidence="4 6" id="KW-0862">Zinc</keyword>
<dbReference type="PANTHER" id="PTHR22726:SF1">
    <property type="entry name" value="METALLOENDOPEPTIDASE OMA1, MITOCHONDRIAL"/>
    <property type="match status" value="1"/>
</dbReference>
<dbReference type="Pfam" id="PF01435">
    <property type="entry name" value="Peptidase_M48"/>
    <property type="match status" value="1"/>
</dbReference>
<dbReference type="PANTHER" id="PTHR22726">
    <property type="entry name" value="METALLOENDOPEPTIDASE OMA1"/>
    <property type="match status" value="1"/>
</dbReference>
<dbReference type="GO" id="GO:0046872">
    <property type="term" value="F:metal ion binding"/>
    <property type="evidence" value="ECO:0007669"/>
    <property type="project" value="UniProtKB-KW"/>
</dbReference>
<evidence type="ECO:0000256" key="6">
    <source>
        <dbReference type="RuleBase" id="RU003983"/>
    </source>
</evidence>
<keyword evidence="5 6" id="KW-0482">Metalloprotease</keyword>
<name>A0A0G3EFM0_9BACT</name>
<evidence type="ECO:0000256" key="1">
    <source>
        <dbReference type="ARBA" id="ARBA00022670"/>
    </source>
</evidence>
<evidence type="ECO:0000313" key="9">
    <source>
        <dbReference type="Proteomes" id="UP000035268"/>
    </source>
</evidence>
<keyword evidence="9" id="KW-1185">Reference proteome</keyword>
<dbReference type="GO" id="GO:0051603">
    <property type="term" value="P:proteolysis involved in protein catabolic process"/>
    <property type="evidence" value="ECO:0007669"/>
    <property type="project" value="TreeGrafter"/>
</dbReference>
<gene>
    <name evidence="8" type="primary">yfgC</name>
    <name evidence="8" type="ORF">L21SP4_01908</name>
</gene>
<dbReference type="STRING" id="1307763.L21SP4_01908"/>
<keyword evidence="1 6" id="KW-0645">Protease</keyword>
<accession>A0A0G3EFM0</accession>
<comment type="cofactor">
    <cofactor evidence="6">
        <name>Zn(2+)</name>
        <dbReference type="ChEBI" id="CHEBI:29105"/>
    </cofactor>
    <text evidence="6">Binds 1 zinc ion per subunit.</text>
</comment>
<evidence type="ECO:0000256" key="4">
    <source>
        <dbReference type="ARBA" id="ARBA00022833"/>
    </source>
</evidence>
<dbReference type="InterPro" id="IPR051156">
    <property type="entry name" value="Mito/Outer_Membr_Metalloprot"/>
</dbReference>
<dbReference type="Proteomes" id="UP000035268">
    <property type="component" value="Chromosome"/>
</dbReference>
<evidence type="ECO:0000256" key="5">
    <source>
        <dbReference type="ARBA" id="ARBA00023049"/>
    </source>
</evidence>
<dbReference type="GO" id="GO:0016020">
    <property type="term" value="C:membrane"/>
    <property type="evidence" value="ECO:0007669"/>
    <property type="project" value="TreeGrafter"/>
</dbReference>
<keyword evidence="3 6" id="KW-0378">Hydrolase</keyword>
<sequence length="274" mass="30693">MRHSSWLYGIIAVAALLLCGGCATTDYVTGAETYNFYTLEDDVRIGKEVYSQTLEQMRTKGIPVNEDRERVRELQTIVDRIVAVSDIPQFPYEVALIHTNVANAMAAPGGKIMVFEGLWDREKGLVSDRDELAAVLAHEIAHVNARHSTEAMTRDMGPSILFAIGAAYAQSQEKEEFARILAGTFMVYQGVVVTHYSRRAEYEADRVGMMYMARAGYDPEAAVRIWRRVVEEQGRNHSPLSFISTHPSAPQRVQQLEALLPRARELYLSGTPEP</sequence>
<keyword evidence="2" id="KW-0479">Metal-binding</keyword>
<reference evidence="9" key="1">
    <citation type="submission" date="2015-02" db="EMBL/GenBank/DDBJ databases">
        <title>Description and complete genome sequence of the first cultured representative of the subdivision 5 of the Verrucomicrobia phylum.</title>
        <authorList>
            <person name="Spring S."/>
            <person name="Bunk B."/>
            <person name="Sproer C."/>
            <person name="Klenk H.-P."/>
        </authorList>
    </citation>
    <scope>NUCLEOTIDE SEQUENCE [LARGE SCALE GENOMIC DNA]</scope>
    <source>
        <strain evidence="9">L21-Fru-AB</strain>
    </source>
</reference>
<evidence type="ECO:0000259" key="7">
    <source>
        <dbReference type="Pfam" id="PF01435"/>
    </source>
</evidence>
<evidence type="ECO:0000256" key="2">
    <source>
        <dbReference type="ARBA" id="ARBA00022723"/>
    </source>
</evidence>
<proteinExistence type="inferred from homology"/>
<evidence type="ECO:0000313" key="8">
    <source>
        <dbReference type="EMBL" id="AKJ65143.1"/>
    </source>
</evidence>
<protein>
    <submittedName>
        <fullName evidence="8">TPR repeat-containing protein YfgC</fullName>
    </submittedName>
</protein>
<dbReference type="GO" id="GO:0004222">
    <property type="term" value="F:metalloendopeptidase activity"/>
    <property type="evidence" value="ECO:0007669"/>
    <property type="project" value="InterPro"/>
</dbReference>
<reference evidence="8 9" key="2">
    <citation type="journal article" date="2016" name="ISME J.">
        <title>Characterization of the first cultured representative of Verrucomicrobia subdivision 5 indicates the proposal of a novel phylum.</title>
        <authorList>
            <person name="Spring S."/>
            <person name="Bunk B."/>
            <person name="Sproer C."/>
            <person name="Schumann P."/>
            <person name="Rohde M."/>
            <person name="Tindall B.J."/>
            <person name="Klenk H.P."/>
        </authorList>
    </citation>
    <scope>NUCLEOTIDE SEQUENCE [LARGE SCALE GENOMIC DNA]</scope>
    <source>
        <strain evidence="8 9">L21-Fru-AB</strain>
    </source>
</reference>
<dbReference type="CDD" id="cd07331">
    <property type="entry name" value="M48C_Oma1_like"/>
    <property type="match status" value="1"/>
</dbReference>
<evidence type="ECO:0000256" key="3">
    <source>
        <dbReference type="ARBA" id="ARBA00022801"/>
    </source>
</evidence>
<dbReference type="EMBL" id="CP010904">
    <property type="protein sequence ID" value="AKJ65143.1"/>
    <property type="molecule type" value="Genomic_DNA"/>
</dbReference>
<dbReference type="OrthoDB" id="9810445at2"/>
<dbReference type="RefSeq" id="WP_052882407.1">
    <property type="nucleotide sequence ID" value="NZ_CP010904.1"/>
</dbReference>
<dbReference type="InterPro" id="IPR001915">
    <property type="entry name" value="Peptidase_M48"/>
</dbReference>
<dbReference type="Gene3D" id="3.30.2010.10">
    <property type="entry name" value="Metalloproteases ('zincins'), catalytic domain"/>
    <property type="match status" value="1"/>
</dbReference>
<dbReference type="KEGG" id="vbl:L21SP4_01908"/>
<dbReference type="AlphaFoldDB" id="A0A0G3EFM0"/>
<organism evidence="8 9">
    <name type="scientific">Kiritimatiella glycovorans</name>
    <dbReference type="NCBI Taxonomy" id="1307763"/>
    <lineage>
        <taxon>Bacteria</taxon>
        <taxon>Pseudomonadati</taxon>
        <taxon>Kiritimatiellota</taxon>
        <taxon>Kiritimatiellia</taxon>
        <taxon>Kiritimatiellales</taxon>
        <taxon>Kiritimatiellaceae</taxon>
        <taxon>Kiritimatiella</taxon>
    </lineage>
</organism>
<feature type="domain" description="Peptidase M48" evidence="7">
    <location>
        <begin position="71"/>
        <end position="258"/>
    </location>
</feature>
<comment type="similarity">
    <text evidence="6">Belongs to the peptidase M48 family.</text>
</comment>